<dbReference type="PROSITE" id="PS00107">
    <property type="entry name" value="PROTEIN_KINASE_ATP"/>
    <property type="match status" value="1"/>
</dbReference>
<keyword evidence="15 22" id="KW-1133">Transmembrane helix</keyword>
<evidence type="ECO:0000256" key="15">
    <source>
        <dbReference type="ARBA" id="ARBA00022989"/>
    </source>
</evidence>
<keyword evidence="5" id="KW-0723">Serine/threonine-protein kinase</keyword>
<dbReference type="CDD" id="cd14066">
    <property type="entry name" value="STKc_IRAK"/>
    <property type="match status" value="1"/>
</dbReference>
<proteinExistence type="inferred from homology"/>
<comment type="caution">
    <text evidence="24">The sequence shown here is derived from an EMBL/GenBank/DDBJ whole genome shotgun (WGS) entry which is preliminary data.</text>
</comment>
<dbReference type="InterPro" id="IPR051809">
    <property type="entry name" value="Plant_receptor-like_S/T_kinase"/>
</dbReference>
<dbReference type="SUPFAM" id="SSF52058">
    <property type="entry name" value="L domain-like"/>
    <property type="match status" value="1"/>
</dbReference>
<keyword evidence="14 21" id="KW-0067">ATP-binding</keyword>
<comment type="catalytic activity">
    <reaction evidence="20">
        <text>L-seryl-[protein] + ATP = O-phospho-L-seryl-[protein] + ADP + H(+)</text>
        <dbReference type="Rhea" id="RHEA:17989"/>
        <dbReference type="Rhea" id="RHEA-COMP:9863"/>
        <dbReference type="Rhea" id="RHEA-COMP:11604"/>
        <dbReference type="ChEBI" id="CHEBI:15378"/>
        <dbReference type="ChEBI" id="CHEBI:29999"/>
        <dbReference type="ChEBI" id="CHEBI:30616"/>
        <dbReference type="ChEBI" id="CHEBI:83421"/>
        <dbReference type="ChEBI" id="CHEBI:456216"/>
        <dbReference type="EC" id="2.7.11.1"/>
    </reaction>
</comment>
<evidence type="ECO:0000256" key="1">
    <source>
        <dbReference type="ARBA" id="ARBA00004162"/>
    </source>
</evidence>
<keyword evidence="7" id="KW-0433">Leucine-rich repeat</keyword>
<accession>A0AA38H1F7</accession>
<dbReference type="InterPro" id="IPR008271">
    <property type="entry name" value="Ser/Thr_kinase_AS"/>
</dbReference>
<evidence type="ECO:0000256" key="7">
    <source>
        <dbReference type="ARBA" id="ARBA00022614"/>
    </source>
</evidence>
<comment type="similarity">
    <text evidence="2">Belongs to the RLP family.</text>
</comment>
<evidence type="ECO:0000256" key="3">
    <source>
        <dbReference type="ARBA" id="ARBA00012513"/>
    </source>
</evidence>
<dbReference type="PANTHER" id="PTHR27008:SF499">
    <property type="entry name" value="OS06G0581500 PROTEIN"/>
    <property type="match status" value="1"/>
</dbReference>
<dbReference type="FunFam" id="3.80.10.10:FF:000111">
    <property type="entry name" value="LRR receptor-like serine/threonine-protein kinase ERECTA"/>
    <property type="match status" value="1"/>
</dbReference>
<evidence type="ECO:0000256" key="8">
    <source>
        <dbReference type="ARBA" id="ARBA00022679"/>
    </source>
</evidence>
<dbReference type="Proteomes" id="UP000824469">
    <property type="component" value="Unassembled WGS sequence"/>
</dbReference>
<keyword evidence="9 22" id="KW-0812">Transmembrane</keyword>
<name>A0AA38H1F7_TAXCH</name>
<sequence length="515" mass="56994">MAQAIDISGNQLHGMIPNAIGDCTALEHLNLSRNAFAGPIPDTLSKLQNLQEMDLSANFLSGSIPLSLIRLKVLRYVNLSFNNLSGQIPEEGLFPNSTVIALLIGNRDLCGPQNYSLPACPKQIKGKHSLLRKIVLSAVGIIAFILCSLILGMLWRNKFSKRQFRSPNFIFERLRYPKFSYQDLVTVTNGFDEANLLGVGNFGSVYRGNLTDDKVVAIKTLDLQNEEAHKSFNTEWKVLGRIRHRNLTRIISAFSYPGLIGLVLQFASNGSLEKHLHPDRDNQEICELGLSELLKIAIDVAHGLEYLHHDCSPKVVHCDLKPGNVLLDSDMTALVTDFGISRLTTTPNTRDVPSTRTIARKGSIGYIAPEYGVGRSVSTKGDVYSYGILILEMVTRKRPSDDMFVGDMNLPKWVRSAFPERIADIVDTQLLRDVNVDNMEENKCLLSFINIGLICSSESERERPSMRNVARGLESMKASFMESETASNLTATISDLLRNTNTTSNSTGASTSDSQ</sequence>
<evidence type="ECO:0000256" key="21">
    <source>
        <dbReference type="PROSITE-ProRule" id="PRU10141"/>
    </source>
</evidence>
<keyword evidence="17" id="KW-0675">Receptor</keyword>
<evidence type="ECO:0000256" key="13">
    <source>
        <dbReference type="ARBA" id="ARBA00022777"/>
    </source>
</evidence>
<evidence type="ECO:0000256" key="11">
    <source>
        <dbReference type="ARBA" id="ARBA00022737"/>
    </source>
</evidence>
<dbReference type="SMART" id="SM00220">
    <property type="entry name" value="S_TKc"/>
    <property type="match status" value="1"/>
</dbReference>
<evidence type="ECO:0000256" key="16">
    <source>
        <dbReference type="ARBA" id="ARBA00023136"/>
    </source>
</evidence>
<evidence type="ECO:0000256" key="17">
    <source>
        <dbReference type="ARBA" id="ARBA00023170"/>
    </source>
</evidence>
<dbReference type="SUPFAM" id="SSF56112">
    <property type="entry name" value="Protein kinase-like (PK-like)"/>
    <property type="match status" value="1"/>
</dbReference>
<feature type="non-terminal residue" evidence="24">
    <location>
        <position position="515"/>
    </location>
</feature>
<dbReference type="Pfam" id="PF00069">
    <property type="entry name" value="Pkinase"/>
    <property type="match status" value="1"/>
</dbReference>
<evidence type="ECO:0000256" key="6">
    <source>
        <dbReference type="ARBA" id="ARBA00022553"/>
    </source>
</evidence>
<dbReference type="Gene3D" id="3.30.200.20">
    <property type="entry name" value="Phosphorylase Kinase, domain 1"/>
    <property type="match status" value="1"/>
</dbReference>
<dbReference type="FunFam" id="1.10.510.10:FF:000358">
    <property type="entry name" value="Putative leucine-rich repeat receptor-like serine/threonine-protein kinase"/>
    <property type="match status" value="1"/>
</dbReference>
<dbReference type="AlphaFoldDB" id="A0AA38H1F7"/>
<dbReference type="InterPro" id="IPR000719">
    <property type="entry name" value="Prot_kinase_dom"/>
</dbReference>
<evidence type="ECO:0000256" key="20">
    <source>
        <dbReference type="ARBA" id="ARBA00048679"/>
    </source>
</evidence>
<evidence type="ECO:0000259" key="23">
    <source>
        <dbReference type="PROSITE" id="PS50011"/>
    </source>
</evidence>
<keyword evidence="4" id="KW-1003">Cell membrane</keyword>
<dbReference type="InterPro" id="IPR032675">
    <property type="entry name" value="LRR_dom_sf"/>
</dbReference>
<evidence type="ECO:0000256" key="18">
    <source>
        <dbReference type="ARBA" id="ARBA00023180"/>
    </source>
</evidence>
<dbReference type="EC" id="2.7.11.1" evidence="3"/>
<dbReference type="GO" id="GO:0005886">
    <property type="term" value="C:plasma membrane"/>
    <property type="evidence" value="ECO:0007669"/>
    <property type="project" value="UniProtKB-SubCell"/>
</dbReference>
<evidence type="ECO:0000256" key="4">
    <source>
        <dbReference type="ARBA" id="ARBA00022475"/>
    </source>
</evidence>
<protein>
    <recommendedName>
        <fullName evidence="3">non-specific serine/threonine protein kinase</fullName>
        <ecNumber evidence="3">2.7.11.1</ecNumber>
    </recommendedName>
</protein>
<dbReference type="EMBL" id="JAHRHJ020000001">
    <property type="protein sequence ID" value="KAH9330840.1"/>
    <property type="molecule type" value="Genomic_DNA"/>
</dbReference>
<feature type="transmembrane region" description="Helical" evidence="22">
    <location>
        <begin position="134"/>
        <end position="155"/>
    </location>
</feature>
<dbReference type="PROSITE" id="PS00108">
    <property type="entry name" value="PROTEIN_KINASE_ST"/>
    <property type="match status" value="1"/>
</dbReference>
<evidence type="ECO:0000313" key="24">
    <source>
        <dbReference type="EMBL" id="KAH9330840.1"/>
    </source>
</evidence>
<dbReference type="Gene3D" id="3.80.10.10">
    <property type="entry name" value="Ribonuclease Inhibitor"/>
    <property type="match status" value="1"/>
</dbReference>
<dbReference type="OMA" id="IVRMDMK"/>
<evidence type="ECO:0000313" key="25">
    <source>
        <dbReference type="Proteomes" id="UP000824469"/>
    </source>
</evidence>
<keyword evidence="13" id="KW-0418">Kinase</keyword>
<organism evidence="24 25">
    <name type="scientific">Taxus chinensis</name>
    <name type="common">Chinese yew</name>
    <name type="synonym">Taxus wallichiana var. chinensis</name>
    <dbReference type="NCBI Taxonomy" id="29808"/>
    <lineage>
        <taxon>Eukaryota</taxon>
        <taxon>Viridiplantae</taxon>
        <taxon>Streptophyta</taxon>
        <taxon>Embryophyta</taxon>
        <taxon>Tracheophyta</taxon>
        <taxon>Spermatophyta</taxon>
        <taxon>Pinopsida</taxon>
        <taxon>Pinidae</taxon>
        <taxon>Conifers II</taxon>
        <taxon>Cupressales</taxon>
        <taxon>Taxaceae</taxon>
        <taxon>Taxus</taxon>
    </lineage>
</organism>
<keyword evidence="8" id="KW-0808">Transferase</keyword>
<dbReference type="Gene3D" id="1.10.510.10">
    <property type="entry name" value="Transferase(Phosphotransferase) domain 1"/>
    <property type="match status" value="1"/>
</dbReference>
<evidence type="ECO:0000256" key="22">
    <source>
        <dbReference type="SAM" id="Phobius"/>
    </source>
</evidence>
<keyword evidence="18" id="KW-0325">Glycoprotein</keyword>
<keyword evidence="6" id="KW-0597">Phosphoprotein</keyword>
<dbReference type="PROSITE" id="PS50011">
    <property type="entry name" value="PROTEIN_KINASE_DOM"/>
    <property type="match status" value="1"/>
</dbReference>
<comment type="catalytic activity">
    <reaction evidence="19">
        <text>L-threonyl-[protein] + ATP = O-phospho-L-threonyl-[protein] + ADP + H(+)</text>
        <dbReference type="Rhea" id="RHEA:46608"/>
        <dbReference type="Rhea" id="RHEA-COMP:11060"/>
        <dbReference type="Rhea" id="RHEA-COMP:11605"/>
        <dbReference type="ChEBI" id="CHEBI:15378"/>
        <dbReference type="ChEBI" id="CHEBI:30013"/>
        <dbReference type="ChEBI" id="CHEBI:30616"/>
        <dbReference type="ChEBI" id="CHEBI:61977"/>
        <dbReference type="ChEBI" id="CHEBI:456216"/>
        <dbReference type="EC" id="2.7.11.1"/>
    </reaction>
</comment>
<feature type="binding site" evidence="21">
    <location>
        <position position="219"/>
    </location>
    <ligand>
        <name>ATP</name>
        <dbReference type="ChEBI" id="CHEBI:30616"/>
    </ligand>
</feature>
<evidence type="ECO:0000256" key="2">
    <source>
        <dbReference type="ARBA" id="ARBA00009592"/>
    </source>
</evidence>
<evidence type="ECO:0000256" key="12">
    <source>
        <dbReference type="ARBA" id="ARBA00022741"/>
    </source>
</evidence>
<keyword evidence="11" id="KW-0677">Repeat</keyword>
<keyword evidence="16 22" id="KW-0472">Membrane</keyword>
<dbReference type="GO" id="GO:0004674">
    <property type="term" value="F:protein serine/threonine kinase activity"/>
    <property type="evidence" value="ECO:0007669"/>
    <property type="project" value="UniProtKB-KW"/>
</dbReference>
<evidence type="ECO:0000256" key="9">
    <source>
        <dbReference type="ARBA" id="ARBA00022692"/>
    </source>
</evidence>
<dbReference type="PANTHER" id="PTHR27008">
    <property type="entry name" value="OS04G0122200 PROTEIN"/>
    <property type="match status" value="1"/>
</dbReference>
<reference evidence="24 25" key="1">
    <citation type="journal article" date="2021" name="Nat. Plants">
        <title>The Taxus genome provides insights into paclitaxel biosynthesis.</title>
        <authorList>
            <person name="Xiong X."/>
            <person name="Gou J."/>
            <person name="Liao Q."/>
            <person name="Li Y."/>
            <person name="Zhou Q."/>
            <person name="Bi G."/>
            <person name="Li C."/>
            <person name="Du R."/>
            <person name="Wang X."/>
            <person name="Sun T."/>
            <person name="Guo L."/>
            <person name="Liang H."/>
            <person name="Lu P."/>
            <person name="Wu Y."/>
            <person name="Zhang Z."/>
            <person name="Ro D.K."/>
            <person name="Shang Y."/>
            <person name="Huang S."/>
            <person name="Yan J."/>
        </authorList>
    </citation>
    <scope>NUCLEOTIDE SEQUENCE [LARGE SCALE GENOMIC DNA]</scope>
    <source>
        <strain evidence="24">Ta-2019</strain>
    </source>
</reference>
<evidence type="ECO:0000256" key="5">
    <source>
        <dbReference type="ARBA" id="ARBA00022527"/>
    </source>
</evidence>
<dbReference type="GO" id="GO:0005524">
    <property type="term" value="F:ATP binding"/>
    <property type="evidence" value="ECO:0007669"/>
    <property type="project" value="UniProtKB-UniRule"/>
</dbReference>
<evidence type="ECO:0000256" key="19">
    <source>
        <dbReference type="ARBA" id="ARBA00047899"/>
    </source>
</evidence>
<feature type="domain" description="Protein kinase" evidence="23">
    <location>
        <begin position="191"/>
        <end position="481"/>
    </location>
</feature>
<keyword evidence="12 21" id="KW-0547">Nucleotide-binding</keyword>
<dbReference type="InterPro" id="IPR017441">
    <property type="entry name" value="Protein_kinase_ATP_BS"/>
</dbReference>
<dbReference type="InterPro" id="IPR001611">
    <property type="entry name" value="Leu-rich_rpt"/>
</dbReference>
<comment type="subcellular location">
    <subcellularLocation>
        <location evidence="1">Cell membrane</location>
        <topology evidence="1">Single-pass membrane protein</topology>
    </subcellularLocation>
</comment>
<keyword evidence="10" id="KW-0732">Signal</keyword>
<evidence type="ECO:0000256" key="10">
    <source>
        <dbReference type="ARBA" id="ARBA00022729"/>
    </source>
</evidence>
<dbReference type="InterPro" id="IPR011009">
    <property type="entry name" value="Kinase-like_dom_sf"/>
</dbReference>
<evidence type="ECO:0000256" key="14">
    <source>
        <dbReference type="ARBA" id="ARBA00022840"/>
    </source>
</evidence>
<keyword evidence="25" id="KW-1185">Reference proteome</keyword>
<gene>
    <name evidence="24" type="ORF">KI387_002948</name>
</gene>
<dbReference type="Pfam" id="PF00560">
    <property type="entry name" value="LRR_1"/>
    <property type="match status" value="3"/>
</dbReference>